<evidence type="ECO:0000313" key="2">
    <source>
        <dbReference type="EMBL" id="MBC6003896.1"/>
    </source>
</evidence>
<organism evidence="2 3">
    <name type="scientific">Paeniclostridium hominis</name>
    <dbReference type="NCBI Taxonomy" id="2764329"/>
    <lineage>
        <taxon>Bacteria</taxon>
        <taxon>Bacillati</taxon>
        <taxon>Bacillota</taxon>
        <taxon>Clostridia</taxon>
        <taxon>Peptostreptococcales</taxon>
        <taxon>Peptostreptococcaceae</taxon>
        <taxon>Paeniclostridium</taxon>
    </lineage>
</organism>
<keyword evidence="1" id="KW-1133">Transmembrane helix</keyword>
<evidence type="ECO:0000313" key="3">
    <source>
        <dbReference type="Proteomes" id="UP000611796"/>
    </source>
</evidence>
<name>A0ABR7K456_9FIRM</name>
<keyword evidence="1" id="KW-0472">Membrane</keyword>
<reference evidence="2 3" key="1">
    <citation type="submission" date="2020-08" db="EMBL/GenBank/DDBJ databases">
        <authorList>
            <person name="Liu C."/>
            <person name="Sun Q."/>
        </authorList>
    </citation>
    <scope>NUCLEOTIDE SEQUENCE [LARGE SCALE GENOMIC DNA]</scope>
    <source>
        <strain evidence="2 3">NSJ-45</strain>
    </source>
</reference>
<dbReference type="RefSeq" id="WP_187006145.1">
    <property type="nucleotide sequence ID" value="NZ_JACRWD010000002.1"/>
</dbReference>
<dbReference type="Proteomes" id="UP000611796">
    <property type="component" value="Unassembled WGS sequence"/>
</dbReference>
<proteinExistence type="predicted"/>
<accession>A0ABR7K456</accession>
<protein>
    <recommendedName>
        <fullName evidence="4">Prepilin-type N-terminal cleavage/methylation domain-containing protein</fullName>
    </recommendedName>
</protein>
<comment type="caution">
    <text evidence="2">The sequence shown here is derived from an EMBL/GenBank/DDBJ whole genome shotgun (WGS) entry which is preliminary data.</text>
</comment>
<sequence>MTLIELVIGVGIVLIAIAISFPKDKADKYQIDSFARQLVSDIRYVRSMNINGNMNLYLENIKVFDNPRYIIKNNSSIIKTVNLPKDSTLSAPTSIIKFKSDGTLNSKGETIIINSNNRKIEITIVPFSGRVLLKEDKYEN</sequence>
<keyword evidence="3" id="KW-1185">Reference proteome</keyword>
<dbReference type="EMBL" id="JACRWD010000002">
    <property type="protein sequence ID" value="MBC6003896.1"/>
    <property type="molecule type" value="Genomic_DNA"/>
</dbReference>
<gene>
    <name evidence="2" type="ORF">H8891_08775</name>
</gene>
<evidence type="ECO:0000256" key="1">
    <source>
        <dbReference type="SAM" id="Phobius"/>
    </source>
</evidence>
<keyword evidence="1" id="KW-0812">Transmembrane</keyword>
<evidence type="ECO:0008006" key="4">
    <source>
        <dbReference type="Google" id="ProtNLM"/>
    </source>
</evidence>
<feature type="transmembrane region" description="Helical" evidence="1">
    <location>
        <begin position="6"/>
        <end position="22"/>
    </location>
</feature>